<evidence type="ECO:0000313" key="1">
    <source>
        <dbReference type="EMBL" id="GMN54790.1"/>
    </source>
</evidence>
<dbReference type="EMBL" id="BTGU01000053">
    <property type="protein sequence ID" value="GMN54790.1"/>
    <property type="molecule type" value="Genomic_DNA"/>
</dbReference>
<comment type="caution">
    <text evidence="1">The sequence shown here is derived from an EMBL/GenBank/DDBJ whole genome shotgun (WGS) entry which is preliminary data.</text>
</comment>
<organism evidence="1 2">
    <name type="scientific">Ficus carica</name>
    <name type="common">Common fig</name>
    <dbReference type="NCBI Taxonomy" id="3494"/>
    <lineage>
        <taxon>Eukaryota</taxon>
        <taxon>Viridiplantae</taxon>
        <taxon>Streptophyta</taxon>
        <taxon>Embryophyta</taxon>
        <taxon>Tracheophyta</taxon>
        <taxon>Spermatophyta</taxon>
        <taxon>Magnoliopsida</taxon>
        <taxon>eudicotyledons</taxon>
        <taxon>Gunneridae</taxon>
        <taxon>Pentapetalae</taxon>
        <taxon>rosids</taxon>
        <taxon>fabids</taxon>
        <taxon>Rosales</taxon>
        <taxon>Moraceae</taxon>
        <taxon>Ficeae</taxon>
        <taxon>Ficus</taxon>
    </lineage>
</organism>
<keyword evidence="2" id="KW-1185">Reference proteome</keyword>
<accession>A0AA88DE96</accession>
<dbReference type="Proteomes" id="UP001187192">
    <property type="component" value="Unassembled WGS sequence"/>
</dbReference>
<gene>
    <name evidence="1" type="ORF">TIFTF001_023921</name>
</gene>
<protein>
    <submittedName>
        <fullName evidence="1">Uncharacterized protein</fullName>
    </submittedName>
</protein>
<reference evidence="1" key="1">
    <citation type="submission" date="2023-07" db="EMBL/GenBank/DDBJ databases">
        <title>draft genome sequence of fig (Ficus carica).</title>
        <authorList>
            <person name="Takahashi T."/>
            <person name="Nishimura K."/>
        </authorList>
    </citation>
    <scope>NUCLEOTIDE SEQUENCE</scope>
</reference>
<dbReference type="AlphaFoldDB" id="A0AA88DE96"/>
<sequence>MGSWPTVKGGQYRVRSGYRVVMDYRLLASTTTSNPDIKWWRLLWAMSEIGPAICGHVETMAKQLLEEDLAFFPLDGLETRE</sequence>
<evidence type="ECO:0000313" key="2">
    <source>
        <dbReference type="Proteomes" id="UP001187192"/>
    </source>
</evidence>
<name>A0AA88DE96_FICCA</name>
<proteinExistence type="predicted"/>